<dbReference type="EMBL" id="LAOD01000010">
    <property type="protein sequence ID" value="KJV87356.1"/>
    <property type="molecule type" value="Genomic_DNA"/>
</dbReference>
<protein>
    <submittedName>
        <fullName evidence="2">Putative membrane protein</fullName>
    </submittedName>
</protein>
<dbReference type="PATRIC" id="fig|1359157.3.peg.1911"/>
<accession>A0A0F3Q5B1</accession>
<evidence type="ECO:0000313" key="3">
    <source>
        <dbReference type="Proteomes" id="UP000033722"/>
    </source>
</evidence>
<keyword evidence="1" id="KW-1133">Transmembrane helix</keyword>
<dbReference type="Proteomes" id="UP000033722">
    <property type="component" value="Unassembled WGS sequence"/>
</dbReference>
<reference evidence="2 3" key="1">
    <citation type="submission" date="2015-01" db="EMBL/GenBank/DDBJ databases">
        <title>Genome Sequencing of Rickettsiales.</title>
        <authorList>
            <person name="Daugherty S.C."/>
            <person name="Su Q."/>
            <person name="Abolude K."/>
            <person name="Beier-Sexton M."/>
            <person name="Carlyon J.A."/>
            <person name="Carter R."/>
            <person name="Day N.P."/>
            <person name="Dumler S.J."/>
            <person name="Dyachenko V."/>
            <person name="Godinez A."/>
            <person name="Kurtti T.J."/>
            <person name="Lichay M."/>
            <person name="Mullins K.E."/>
            <person name="Ott S."/>
            <person name="Pappas-Brown V."/>
            <person name="Paris D.H."/>
            <person name="Patel P."/>
            <person name="Richards A.L."/>
            <person name="Sadzewicz L."/>
            <person name="Sears K."/>
            <person name="Seidman D."/>
            <person name="Sengamalay N."/>
            <person name="Stenos J."/>
            <person name="Tallon L.J."/>
            <person name="Vincent G."/>
            <person name="Fraser C.M."/>
            <person name="Munderloh U."/>
            <person name="Dunning-Hotopp J.C."/>
        </authorList>
    </citation>
    <scope>NUCLEOTIDE SEQUENCE [LARGE SCALE GENOMIC DNA]</scope>
    <source>
        <strain evidence="2 3">CRT53-1</strain>
    </source>
</reference>
<sequence length="38" mass="4467">MLTSEFWLRMLSLFMAGPVEWLAFIGILYGHCSLSFWL</sequence>
<dbReference type="AlphaFoldDB" id="A0A0F3Q5B1"/>
<proteinExistence type="predicted"/>
<keyword evidence="1" id="KW-0472">Membrane</keyword>
<organism evidence="2 3">
    <name type="scientific">Anaplasma phagocytophilum str. CRT53-1</name>
    <dbReference type="NCBI Taxonomy" id="1359157"/>
    <lineage>
        <taxon>Bacteria</taxon>
        <taxon>Pseudomonadati</taxon>
        <taxon>Pseudomonadota</taxon>
        <taxon>Alphaproteobacteria</taxon>
        <taxon>Rickettsiales</taxon>
        <taxon>Anaplasmataceae</taxon>
        <taxon>Anaplasma</taxon>
        <taxon>phagocytophilum group</taxon>
    </lineage>
</organism>
<feature type="transmembrane region" description="Helical" evidence="1">
    <location>
        <begin position="6"/>
        <end position="29"/>
    </location>
</feature>
<name>A0A0F3Q5B1_ANAPH</name>
<evidence type="ECO:0000256" key="1">
    <source>
        <dbReference type="SAM" id="Phobius"/>
    </source>
</evidence>
<evidence type="ECO:0000313" key="2">
    <source>
        <dbReference type="EMBL" id="KJV87356.1"/>
    </source>
</evidence>
<comment type="caution">
    <text evidence="2">The sequence shown here is derived from an EMBL/GenBank/DDBJ whole genome shotgun (WGS) entry which is preliminary data.</text>
</comment>
<gene>
    <name evidence="2" type="ORF">APHCRT_0435</name>
</gene>
<keyword evidence="1" id="KW-0812">Transmembrane</keyword>